<reference evidence="3" key="1">
    <citation type="submission" date="2010-12" db="EMBL/GenBank/DDBJ databases">
        <title>Complete sequence of Variovorax paradoxus EPS.</title>
        <authorList>
            <consortium name="US DOE Joint Genome Institute"/>
            <person name="Lucas S."/>
            <person name="Copeland A."/>
            <person name="Lapidus A."/>
            <person name="Cheng J.-F."/>
            <person name="Goodwin L."/>
            <person name="Pitluck S."/>
            <person name="Teshima H."/>
            <person name="Detter J.C."/>
            <person name="Han C."/>
            <person name="Tapia R."/>
            <person name="Land M."/>
            <person name="Hauser L."/>
            <person name="Kyrpides N."/>
            <person name="Ivanova N."/>
            <person name="Ovchinnikova G."/>
            <person name="Orwin P."/>
            <person name="Han J.-I.G."/>
            <person name="Woyke T."/>
        </authorList>
    </citation>
    <scope>NUCLEOTIDE SEQUENCE [LARGE SCALE GENOMIC DNA]</scope>
    <source>
        <strain evidence="3">EPS</strain>
    </source>
</reference>
<dbReference type="STRING" id="595537.Varpa_1982"/>
<proteinExistence type="predicted"/>
<accession>E6V9Q3</accession>
<gene>
    <name evidence="2" type="ordered locus">Varpa_1982</name>
</gene>
<evidence type="ECO:0000313" key="2">
    <source>
        <dbReference type="EMBL" id="ADU36191.1"/>
    </source>
</evidence>
<keyword evidence="1" id="KW-0812">Transmembrane</keyword>
<keyword evidence="1" id="KW-0472">Membrane</keyword>
<dbReference type="HOGENOM" id="CLU_3318795_0_0_4"/>
<dbReference type="Proteomes" id="UP000008917">
    <property type="component" value="Chromosome"/>
</dbReference>
<keyword evidence="1" id="KW-1133">Transmembrane helix</keyword>
<feature type="transmembrane region" description="Helical" evidence="1">
    <location>
        <begin position="16"/>
        <end position="34"/>
    </location>
</feature>
<sequence>MNRVRLNTLLADPHKVVTAACALAGIFVFALLLYERIAS</sequence>
<dbReference type="AlphaFoldDB" id="E6V9Q3"/>
<reference evidence="2 3" key="2">
    <citation type="journal article" date="2013" name="Genome Announc.">
        <title>Genome of the Root-Associated Plant Growth-Promoting Bacterium Variovorax paradoxus Strain EPS.</title>
        <authorList>
            <person name="Han J.I."/>
            <person name="Spain J.C."/>
            <person name="Leadbetter J.R."/>
            <person name="Ovchinnikova G."/>
            <person name="Goodwin L.A."/>
            <person name="Han C.S."/>
            <person name="Woyke T."/>
            <person name="Davenport K.W."/>
            <person name="Orwin P.M."/>
        </authorList>
    </citation>
    <scope>NUCLEOTIDE SEQUENCE [LARGE SCALE GENOMIC DNA]</scope>
    <source>
        <strain evidence="2 3">EPS</strain>
    </source>
</reference>
<dbReference type="KEGG" id="vpe:Varpa_1982"/>
<organism evidence="2 3">
    <name type="scientific">Variovorax paradoxus (strain EPS)</name>
    <dbReference type="NCBI Taxonomy" id="595537"/>
    <lineage>
        <taxon>Bacteria</taxon>
        <taxon>Pseudomonadati</taxon>
        <taxon>Pseudomonadota</taxon>
        <taxon>Betaproteobacteria</taxon>
        <taxon>Burkholderiales</taxon>
        <taxon>Comamonadaceae</taxon>
        <taxon>Variovorax</taxon>
    </lineage>
</organism>
<protein>
    <submittedName>
        <fullName evidence="2">Uncharacterized protein</fullName>
    </submittedName>
</protein>
<evidence type="ECO:0000256" key="1">
    <source>
        <dbReference type="SAM" id="Phobius"/>
    </source>
</evidence>
<dbReference type="EMBL" id="CP002417">
    <property type="protein sequence ID" value="ADU36191.1"/>
    <property type="molecule type" value="Genomic_DNA"/>
</dbReference>
<name>E6V9Q3_VARPE</name>
<evidence type="ECO:0000313" key="3">
    <source>
        <dbReference type="Proteomes" id="UP000008917"/>
    </source>
</evidence>